<sequence>MLKAEEGGTAVVVCSTCRFSAQARDDDRGVRGGARLGEALRALAATDTRYAGIAIHDMPCLFACGDHCTVHLRAPGKVSYVLGRFAPDRDAARAILDYAARYADSDHGSVPYAEWPEGVKGHFITRSPPEGYVAT</sequence>
<dbReference type="InterPro" id="IPR012863">
    <property type="entry name" value="DUF1636"/>
</dbReference>
<proteinExistence type="predicted"/>
<evidence type="ECO:0000313" key="1">
    <source>
        <dbReference type="EMBL" id="MFD1107056.1"/>
    </source>
</evidence>
<dbReference type="Pfam" id="PF07845">
    <property type="entry name" value="DUF1636"/>
    <property type="match status" value="1"/>
</dbReference>
<accession>A0ABW3P285</accession>
<reference evidence="2" key="1">
    <citation type="journal article" date="2019" name="Int. J. Syst. Evol. Microbiol.">
        <title>The Global Catalogue of Microorganisms (GCM) 10K type strain sequencing project: providing services to taxonomists for standard genome sequencing and annotation.</title>
        <authorList>
            <consortium name="The Broad Institute Genomics Platform"/>
            <consortium name="The Broad Institute Genome Sequencing Center for Infectious Disease"/>
            <person name="Wu L."/>
            <person name="Ma J."/>
        </authorList>
    </citation>
    <scope>NUCLEOTIDE SEQUENCE [LARGE SCALE GENOMIC DNA]</scope>
    <source>
        <strain evidence="2">CCUG 54329</strain>
    </source>
</reference>
<evidence type="ECO:0000313" key="2">
    <source>
        <dbReference type="Proteomes" id="UP001597203"/>
    </source>
</evidence>
<keyword evidence="2" id="KW-1185">Reference proteome</keyword>
<dbReference type="EMBL" id="JBHTLS010000134">
    <property type="protein sequence ID" value="MFD1107056.1"/>
    <property type="molecule type" value="Genomic_DNA"/>
</dbReference>
<organism evidence="1 2">
    <name type="scientific">Sphingobium olei</name>
    <dbReference type="NCBI Taxonomy" id="420955"/>
    <lineage>
        <taxon>Bacteria</taxon>
        <taxon>Pseudomonadati</taxon>
        <taxon>Pseudomonadota</taxon>
        <taxon>Alphaproteobacteria</taxon>
        <taxon>Sphingomonadales</taxon>
        <taxon>Sphingomonadaceae</taxon>
        <taxon>Sphingobium</taxon>
    </lineage>
</organism>
<dbReference type="RefSeq" id="WP_380914262.1">
    <property type="nucleotide sequence ID" value="NZ_JBHTLS010000134.1"/>
</dbReference>
<gene>
    <name evidence="1" type="ORF">ACFQ24_19505</name>
</gene>
<name>A0ABW3P285_9SPHN</name>
<comment type="caution">
    <text evidence="1">The sequence shown here is derived from an EMBL/GenBank/DDBJ whole genome shotgun (WGS) entry which is preliminary data.</text>
</comment>
<dbReference type="Proteomes" id="UP001597203">
    <property type="component" value="Unassembled WGS sequence"/>
</dbReference>
<protein>
    <submittedName>
        <fullName evidence="1">DUF1636 domain-containing protein</fullName>
    </submittedName>
</protein>